<dbReference type="InterPro" id="IPR002110">
    <property type="entry name" value="Ankyrin_rpt"/>
</dbReference>
<evidence type="ECO:0000256" key="2">
    <source>
        <dbReference type="ARBA" id="ARBA00023043"/>
    </source>
</evidence>
<organism evidence="5 6">
    <name type="scientific">Clydaea vesicula</name>
    <dbReference type="NCBI Taxonomy" id="447962"/>
    <lineage>
        <taxon>Eukaryota</taxon>
        <taxon>Fungi</taxon>
        <taxon>Fungi incertae sedis</taxon>
        <taxon>Chytridiomycota</taxon>
        <taxon>Chytridiomycota incertae sedis</taxon>
        <taxon>Chytridiomycetes</taxon>
        <taxon>Lobulomycetales</taxon>
        <taxon>Lobulomycetaceae</taxon>
        <taxon>Clydaea</taxon>
    </lineage>
</organism>
<dbReference type="EMBL" id="JADGJW010001703">
    <property type="protein sequence ID" value="KAJ3201589.1"/>
    <property type="molecule type" value="Genomic_DNA"/>
</dbReference>
<feature type="compositionally biased region" description="Polar residues" evidence="4">
    <location>
        <begin position="44"/>
        <end position="57"/>
    </location>
</feature>
<dbReference type="Pfam" id="PF12796">
    <property type="entry name" value="Ank_2"/>
    <property type="match status" value="1"/>
</dbReference>
<proteinExistence type="predicted"/>
<evidence type="ECO:0000313" key="5">
    <source>
        <dbReference type="EMBL" id="KAJ3201589.1"/>
    </source>
</evidence>
<dbReference type="SUPFAM" id="SSF48403">
    <property type="entry name" value="Ankyrin repeat"/>
    <property type="match status" value="1"/>
</dbReference>
<dbReference type="SMART" id="SM00248">
    <property type="entry name" value="ANK"/>
    <property type="match status" value="2"/>
</dbReference>
<evidence type="ECO:0000256" key="3">
    <source>
        <dbReference type="PROSITE-ProRule" id="PRU00023"/>
    </source>
</evidence>
<feature type="repeat" description="ANK" evidence="3">
    <location>
        <begin position="265"/>
        <end position="285"/>
    </location>
</feature>
<evidence type="ECO:0000313" key="6">
    <source>
        <dbReference type="Proteomes" id="UP001211065"/>
    </source>
</evidence>
<dbReference type="PANTHER" id="PTHR24171">
    <property type="entry name" value="ANKYRIN REPEAT DOMAIN-CONTAINING PROTEIN 39-RELATED"/>
    <property type="match status" value="1"/>
</dbReference>
<dbReference type="Gene3D" id="1.25.40.20">
    <property type="entry name" value="Ankyrin repeat-containing domain"/>
    <property type="match status" value="1"/>
</dbReference>
<comment type="caution">
    <text evidence="5">The sequence shown here is derived from an EMBL/GenBank/DDBJ whole genome shotgun (WGS) entry which is preliminary data.</text>
</comment>
<feature type="repeat" description="ANK" evidence="3">
    <location>
        <begin position="231"/>
        <end position="264"/>
    </location>
</feature>
<dbReference type="PROSITE" id="PS50297">
    <property type="entry name" value="ANK_REP_REGION"/>
    <property type="match status" value="2"/>
</dbReference>
<dbReference type="AlphaFoldDB" id="A0AAD5TW63"/>
<feature type="region of interest" description="Disordered" evidence="4">
    <location>
        <begin position="44"/>
        <end position="63"/>
    </location>
</feature>
<reference evidence="5" key="1">
    <citation type="submission" date="2020-05" db="EMBL/GenBank/DDBJ databases">
        <title>Phylogenomic resolution of chytrid fungi.</title>
        <authorList>
            <person name="Stajich J.E."/>
            <person name="Amses K."/>
            <person name="Simmons R."/>
            <person name="Seto K."/>
            <person name="Myers J."/>
            <person name="Bonds A."/>
            <person name="Quandt C.A."/>
            <person name="Barry K."/>
            <person name="Liu P."/>
            <person name="Grigoriev I."/>
            <person name="Longcore J.E."/>
            <person name="James T.Y."/>
        </authorList>
    </citation>
    <scope>NUCLEOTIDE SEQUENCE</scope>
    <source>
        <strain evidence="5">JEL0476</strain>
    </source>
</reference>
<dbReference type="Proteomes" id="UP001211065">
    <property type="component" value="Unassembled WGS sequence"/>
</dbReference>
<keyword evidence="1" id="KW-0677">Repeat</keyword>
<keyword evidence="6" id="KW-1185">Reference proteome</keyword>
<feature type="compositionally biased region" description="Acidic residues" evidence="4">
    <location>
        <begin position="350"/>
        <end position="369"/>
    </location>
</feature>
<accession>A0AAD5TW63</accession>
<dbReference type="PROSITE" id="PS50088">
    <property type="entry name" value="ANK_REPEAT"/>
    <property type="match status" value="2"/>
</dbReference>
<gene>
    <name evidence="5" type="ORF">HK099_002196</name>
</gene>
<sequence length="473" mass="53014">MLSTTSFENFTAVPHRSFNMTRSLNSITDVQTPSATTQINITVSDAAQQTNSSQNKPISPKISHKKMPSFDVNLKHNLPAGQNEVESHKRSNSVCVESFKTGNPQQENFKKSISSENFSSKATVLPEINLSISLGSAQNNPSFSIIKKNSLIQQQQIKPSRSVKFDEKTLLLNLCHFGDPIDNFKVPTLKKFFGLDKFESEEEEIKFFLNSQKYKPLNIKININEFQTGQQNLSPLHLACTHGNLKVAEILLTQAGSNVNMRDKEGWTPLHCACAEGHMDIIKLLGRCQGQQLLDDEEAVGEESDWIYPPDGPILLNAINGDGETPEEICLEEKSKEIKSILSEKATSDSESDSECESEEEEEEEEAETIEAETIEAVDEKKLPNKIVTPNALPEKDTTNSTKDFEKKIICEKVELNNIIAINAVLPTLPTFVCNADLVDQNLVQVDGKEKYIKRKEIKVKLIFYKKKKKLKI</sequence>
<evidence type="ECO:0000256" key="1">
    <source>
        <dbReference type="ARBA" id="ARBA00022737"/>
    </source>
</evidence>
<evidence type="ECO:0000256" key="4">
    <source>
        <dbReference type="SAM" id="MobiDB-lite"/>
    </source>
</evidence>
<dbReference type="InterPro" id="IPR036770">
    <property type="entry name" value="Ankyrin_rpt-contain_sf"/>
</dbReference>
<protein>
    <submittedName>
        <fullName evidence="5">Uncharacterized protein</fullName>
    </submittedName>
</protein>
<keyword evidence="2 3" id="KW-0040">ANK repeat</keyword>
<name>A0AAD5TW63_9FUNG</name>
<feature type="region of interest" description="Disordered" evidence="4">
    <location>
        <begin position="342"/>
        <end position="369"/>
    </location>
</feature>